<accession>A0AAV5AHD6</accession>
<dbReference type="PANTHER" id="PTHR21660">
    <property type="entry name" value="THIOESTERASE SUPERFAMILY MEMBER-RELATED"/>
    <property type="match status" value="1"/>
</dbReference>
<dbReference type="NCBIfam" id="TIGR00369">
    <property type="entry name" value="unchar_dom_1"/>
    <property type="match status" value="1"/>
</dbReference>
<evidence type="ECO:0000256" key="1">
    <source>
        <dbReference type="ARBA" id="ARBA00008324"/>
    </source>
</evidence>
<dbReference type="CDD" id="cd03443">
    <property type="entry name" value="PaaI_thioesterase"/>
    <property type="match status" value="1"/>
</dbReference>
<dbReference type="InterPro" id="IPR003736">
    <property type="entry name" value="PAAI_dom"/>
</dbReference>
<organism evidence="4 5">
    <name type="scientific">Clathrus columnatus</name>
    <dbReference type="NCBI Taxonomy" id="1419009"/>
    <lineage>
        <taxon>Eukaryota</taxon>
        <taxon>Fungi</taxon>
        <taxon>Dikarya</taxon>
        <taxon>Basidiomycota</taxon>
        <taxon>Agaricomycotina</taxon>
        <taxon>Agaricomycetes</taxon>
        <taxon>Phallomycetidae</taxon>
        <taxon>Phallales</taxon>
        <taxon>Clathraceae</taxon>
        <taxon>Clathrus</taxon>
    </lineage>
</organism>
<sequence length="184" mass="19860">MVSSHKDINIKDIQGNAPDETKAAVADALSFFTLSRHFNEVGFADAISQRIKVVEVRLGPQENSLKKTKTECVVTSELDVQNDMTSALRIMHGGCTSFLMDICTSLPLVALTGPGSYAGVTLSLTINFHAPAPLGSKLRIIARSIAVGGRTMTSRGEIWDTTNSRLLATGTHMKMVQTETKPKL</sequence>
<proteinExistence type="inferred from homology"/>
<dbReference type="InterPro" id="IPR006683">
    <property type="entry name" value="Thioestr_dom"/>
</dbReference>
<dbReference type="Gene3D" id="3.10.129.10">
    <property type="entry name" value="Hotdog Thioesterase"/>
    <property type="match status" value="1"/>
</dbReference>
<dbReference type="SUPFAM" id="SSF54637">
    <property type="entry name" value="Thioesterase/thiol ester dehydrase-isomerase"/>
    <property type="match status" value="1"/>
</dbReference>
<evidence type="ECO:0000259" key="3">
    <source>
        <dbReference type="Pfam" id="PF03061"/>
    </source>
</evidence>
<gene>
    <name evidence="4" type="ORF">Clacol_008296</name>
</gene>
<protein>
    <recommendedName>
        <fullName evidence="3">Thioesterase domain-containing protein</fullName>
    </recommendedName>
</protein>
<dbReference type="InterPro" id="IPR039298">
    <property type="entry name" value="ACOT13"/>
</dbReference>
<dbReference type="Pfam" id="PF03061">
    <property type="entry name" value="4HBT"/>
    <property type="match status" value="1"/>
</dbReference>
<comment type="caution">
    <text evidence="4">The sequence shown here is derived from an EMBL/GenBank/DDBJ whole genome shotgun (WGS) entry which is preliminary data.</text>
</comment>
<dbReference type="AlphaFoldDB" id="A0AAV5AHD6"/>
<keyword evidence="2" id="KW-0378">Hydrolase</keyword>
<dbReference type="InterPro" id="IPR029069">
    <property type="entry name" value="HotDog_dom_sf"/>
</dbReference>
<keyword evidence="5" id="KW-1185">Reference proteome</keyword>
<reference evidence="4" key="1">
    <citation type="submission" date="2021-10" db="EMBL/GenBank/DDBJ databases">
        <title>De novo Genome Assembly of Clathrus columnatus (Basidiomycota, Fungi) Using Illumina and Nanopore Sequence Data.</title>
        <authorList>
            <person name="Ogiso-Tanaka E."/>
            <person name="Itagaki H."/>
            <person name="Hosoya T."/>
            <person name="Hosaka K."/>
        </authorList>
    </citation>
    <scope>NUCLEOTIDE SEQUENCE</scope>
    <source>
        <strain evidence="4">MO-923</strain>
    </source>
</reference>
<evidence type="ECO:0000313" key="4">
    <source>
        <dbReference type="EMBL" id="GJJ14039.1"/>
    </source>
</evidence>
<dbReference type="PANTHER" id="PTHR21660:SF1">
    <property type="entry name" value="ACYL-COENZYME A THIOESTERASE 13"/>
    <property type="match status" value="1"/>
</dbReference>
<evidence type="ECO:0000313" key="5">
    <source>
        <dbReference type="Proteomes" id="UP001050691"/>
    </source>
</evidence>
<dbReference type="EMBL" id="BPWL01000009">
    <property type="protein sequence ID" value="GJJ14039.1"/>
    <property type="molecule type" value="Genomic_DNA"/>
</dbReference>
<evidence type="ECO:0000256" key="2">
    <source>
        <dbReference type="ARBA" id="ARBA00022801"/>
    </source>
</evidence>
<name>A0AAV5AHD6_9AGAM</name>
<comment type="similarity">
    <text evidence="1">Belongs to the thioesterase PaaI family.</text>
</comment>
<dbReference type="Proteomes" id="UP001050691">
    <property type="component" value="Unassembled WGS sequence"/>
</dbReference>
<dbReference type="GO" id="GO:0047617">
    <property type="term" value="F:fatty acyl-CoA hydrolase activity"/>
    <property type="evidence" value="ECO:0007669"/>
    <property type="project" value="InterPro"/>
</dbReference>
<feature type="domain" description="Thioesterase" evidence="3">
    <location>
        <begin position="90"/>
        <end position="162"/>
    </location>
</feature>